<dbReference type="Proteomes" id="UP001501231">
    <property type="component" value="Unassembled WGS sequence"/>
</dbReference>
<evidence type="ECO:0000259" key="3">
    <source>
        <dbReference type="Pfam" id="PF03703"/>
    </source>
</evidence>
<sequence>MTERSEGMMRALPGGSGGSSPHKEHGTTGLHGLGIPAPAPEWRRPHPRSIAAALAWFLGPLGASALGAAAAGGVTLAIAIPLGSLLLATLIVAAVLTLRYATTRYRADRHTLEIRSGLLFRRRRTVPLDRIRGVHVTADPLHRLLGLATLTIGTGEQVAAGSAAAGRLTLSGIGRAEARELRTRLLEHAGAGGAAPPVASIDWRWIRYAPLTPWAVGGVGIAVGTCFRVIDAIGLKPQDVAFLRGTWEWFADMPPALAVTVAVVIVLVAGGLGATAGFVETWWKFLLQREDAGTFTVLRGLLTTRSTTIRSDQVRGAQLTEPLPLRWAGGARANAIAVGLGSHEDGSAAAKTALLPPAPRRRALEVIAVVLGSGTAPMDGIRWAGHPRVAQRRRDARTVWCVLPPLIVLTWLALHFLLAALPWTLAFGALATAAGLTLAQDAYRSLGHALSDEYLLARSGTINRRSVALRRTAITGWTLSQSPFQRRHGLITVAAATAAGKNVYRVHDAAWDDGLALADAAVPGLLAPFLTGTGARRS</sequence>
<proteinExistence type="predicted"/>
<keyword evidence="2" id="KW-1133">Transmembrane helix</keyword>
<dbReference type="Pfam" id="PF03703">
    <property type="entry name" value="bPH_2"/>
    <property type="match status" value="2"/>
</dbReference>
<dbReference type="RefSeq" id="WP_344592667.1">
    <property type="nucleotide sequence ID" value="NZ_BAAARW010000020.1"/>
</dbReference>
<evidence type="ECO:0000256" key="1">
    <source>
        <dbReference type="SAM" id="MobiDB-lite"/>
    </source>
</evidence>
<comment type="caution">
    <text evidence="4">The sequence shown here is derived from an EMBL/GenBank/DDBJ whole genome shotgun (WGS) entry which is preliminary data.</text>
</comment>
<keyword evidence="5" id="KW-1185">Reference proteome</keyword>
<accession>A0ABP5WQS7</accession>
<name>A0ABP5WQS7_9ACTN</name>
<reference evidence="5" key="1">
    <citation type="journal article" date="2019" name="Int. J. Syst. Evol. Microbiol.">
        <title>The Global Catalogue of Microorganisms (GCM) 10K type strain sequencing project: providing services to taxonomists for standard genome sequencing and annotation.</title>
        <authorList>
            <consortium name="The Broad Institute Genomics Platform"/>
            <consortium name="The Broad Institute Genome Sequencing Center for Infectious Disease"/>
            <person name="Wu L."/>
            <person name="Ma J."/>
        </authorList>
    </citation>
    <scope>NUCLEOTIDE SEQUENCE [LARGE SCALE GENOMIC DNA]</scope>
    <source>
        <strain evidence="5">JCM 3325</strain>
    </source>
</reference>
<keyword evidence="2" id="KW-0472">Membrane</keyword>
<dbReference type="InterPro" id="IPR014529">
    <property type="entry name" value="UCP026631"/>
</dbReference>
<feature type="domain" description="YdbS-like PH" evidence="3">
    <location>
        <begin position="443"/>
        <end position="509"/>
    </location>
</feature>
<gene>
    <name evidence="4" type="ORF">GCM10010191_54700</name>
</gene>
<dbReference type="PIRSF" id="PIRSF026631">
    <property type="entry name" value="UCP026631"/>
    <property type="match status" value="1"/>
</dbReference>
<evidence type="ECO:0000256" key="2">
    <source>
        <dbReference type="SAM" id="Phobius"/>
    </source>
</evidence>
<dbReference type="PANTHER" id="PTHR34473:SF2">
    <property type="entry name" value="UPF0699 TRANSMEMBRANE PROTEIN YDBT"/>
    <property type="match status" value="1"/>
</dbReference>
<evidence type="ECO:0000313" key="5">
    <source>
        <dbReference type="Proteomes" id="UP001501231"/>
    </source>
</evidence>
<dbReference type="InterPro" id="IPR005182">
    <property type="entry name" value="YdbS-like_PH"/>
</dbReference>
<organism evidence="4 5">
    <name type="scientific">Actinomadura vinacea</name>
    <dbReference type="NCBI Taxonomy" id="115336"/>
    <lineage>
        <taxon>Bacteria</taxon>
        <taxon>Bacillati</taxon>
        <taxon>Actinomycetota</taxon>
        <taxon>Actinomycetes</taxon>
        <taxon>Streptosporangiales</taxon>
        <taxon>Thermomonosporaceae</taxon>
        <taxon>Actinomadura</taxon>
    </lineage>
</organism>
<keyword evidence="2" id="KW-0812">Transmembrane</keyword>
<feature type="region of interest" description="Disordered" evidence="1">
    <location>
        <begin position="1"/>
        <end position="38"/>
    </location>
</feature>
<feature type="transmembrane region" description="Helical" evidence="2">
    <location>
        <begin position="76"/>
        <end position="101"/>
    </location>
</feature>
<evidence type="ECO:0000313" key="4">
    <source>
        <dbReference type="EMBL" id="GAA2433559.1"/>
    </source>
</evidence>
<feature type="transmembrane region" description="Helical" evidence="2">
    <location>
        <begin position="398"/>
        <end position="414"/>
    </location>
</feature>
<feature type="transmembrane region" description="Helical" evidence="2">
    <location>
        <begin position="255"/>
        <end position="279"/>
    </location>
</feature>
<feature type="transmembrane region" description="Helical" evidence="2">
    <location>
        <begin position="214"/>
        <end position="235"/>
    </location>
</feature>
<feature type="transmembrane region" description="Helical" evidence="2">
    <location>
        <begin position="50"/>
        <end position="70"/>
    </location>
</feature>
<protein>
    <submittedName>
        <fullName evidence="4">PH domain-containing protein</fullName>
    </submittedName>
</protein>
<dbReference type="PANTHER" id="PTHR34473">
    <property type="entry name" value="UPF0699 TRANSMEMBRANE PROTEIN YDBS"/>
    <property type="match status" value="1"/>
</dbReference>
<feature type="domain" description="YdbS-like PH" evidence="3">
    <location>
        <begin position="100"/>
        <end position="184"/>
    </location>
</feature>
<dbReference type="EMBL" id="BAAARW010000020">
    <property type="protein sequence ID" value="GAA2433559.1"/>
    <property type="molecule type" value="Genomic_DNA"/>
</dbReference>